<dbReference type="AlphaFoldDB" id="A0A3E3ILS6"/>
<protein>
    <submittedName>
        <fullName evidence="2">Glycosyltransferase family 2 protein</fullName>
    </submittedName>
</protein>
<dbReference type="InterPro" id="IPR050834">
    <property type="entry name" value="Glycosyltransf_2"/>
</dbReference>
<dbReference type="EMBL" id="QVLU01000021">
    <property type="protein sequence ID" value="RGE68004.1"/>
    <property type="molecule type" value="Genomic_DNA"/>
</dbReference>
<dbReference type="GO" id="GO:0016740">
    <property type="term" value="F:transferase activity"/>
    <property type="evidence" value="ECO:0007669"/>
    <property type="project" value="UniProtKB-KW"/>
</dbReference>
<sequence>MKVSVIIPTHKGSNSIKKALNSLVNQTYKDFEVIVVDDNGEGTDEQIKTQYAIQQYEKTLDIKYCVHKSNKNGAAARNTGINRSCGEYIAFLDDDDFYLKSRLQSAVCELENNKKIDVLFCAVLIQRNGKLIEIVKPNYSNDIQKSLILNTSLFGTGSNIFFRRSVLNDVKGFDETYSRRQDNEFLLRVLGNHPYVIIDKIEIVKCNNGSVNIPSYDKLKNANTKYYKDFEKCLNVLSKEELRIFYEHESERLFFCSLMKENSETKKMAKMELQKYRKLNLKELVQFSLSYIRIGSKNLLEIVQPQLSRLKYKKSHENIIKLLDGGILEQLNNLIKIN</sequence>
<dbReference type="PANTHER" id="PTHR43685">
    <property type="entry name" value="GLYCOSYLTRANSFERASE"/>
    <property type="match status" value="1"/>
</dbReference>
<evidence type="ECO:0000313" key="2">
    <source>
        <dbReference type="EMBL" id="RGE68004.1"/>
    </source>
</evidence>
<dbReference type="RefSeq" id="WP_025490157.1">
    <property type="nucleotide sequence ID" value="NZ_JBKVAZ010000013.1"/>
</dbReference>
<dbReference type="Gene3D" id="3.90.550.10">
    <property type="entry name" value="Spore Coat Polysaccharide Biosynthesis Protein SpsA, Chain A"/>
    <property type="match status" value="1"/>
</dbReference>
<accession>A0A3E3ILS6</accession>
<dbReference type="PANTHER" id="PTHR43685:SF2">
    <property type="entry name" value="GLYCOSYLTRANSFERASE 2-LIKE DOMAIN-CONTAINING PROTEIN"/>
    <property type="match status" value="1"/>
</dbReference>
<dbReference type="Pfam" id="PF00535">
    <property type="entry name" value="Glycos_transf_2"/>
    <property type="match status" value="1"/>
</dbReference>
<dbReference type="CDD" id="cd00761">
    <property type="entry name" value="Glyco_tranf_GTA_type"/>
    <property type="match status" value="1"/>
</dbReference>
<evidence type="ECO:0000259" key="1">
    <source>
        <dbReference type="Pfam" id="PF00535"/>
    </source>
</evidence>
<dbReference type="SUPFAM" id="SSF53448">
    <property type="entry name" value="Nucleotide-diphospho-sugar transferases"/>
    <property type="match status" value="1"/>
</dbReference>
<feature type="domain" description="Glycosyltransferase 2-like" evidence="1">
    <location>
        <begin position="4"/>
        <end position="169"/>
    </location>
</feature>
<evidence type="ECO:0000313" key="3">
    <source>
        <dbReference type="Proteomes" id="UP000261166"/>
    </source>
</evidence>
<dbReference type="InterPro" id="IPR029044">
    <property type="entry name" value="Nucleotide-diphossugar_trans"/>
</dbReference>
<reference evidence="2 3" key="1">
    <citation type="submission" date="2018-08" db="EMBL/GenBank/DDBJ databases">
        <title>A genome reference for cultivated species of the human gut microbiota.</title>
        <authorList>
            <person name="Zou Y."/>
            <person name="Xue W."/>
            <person name="Luo G."/>
        </authorList>
    </citation>
    <scope>NUCLEOTIDE SEQUENCE [LARGE SCALE GENOMIC DNA]</scope>
    <source>
        <strain evidence="2 3">AF26-4BH</strain>
    </source>
</reference>
<keyword evidence="2" id="KW-0808">Transferase</keyword>
<dbReference type="OrthoDB" id="9785185at2"/>
<name>A0A3E3ILS6_9FIRM</name>
<dbReference type="Proteomes" id="UP000261166">
    <property type="component" value="Unassembled WGS sequence"/>
</dbReference>
<gene>
    <name evidence="2" type="ORF">DWY69_20380</name>
</gene>
<comment type="caution">
    <text evidence="2">The sequence shown here is derived from an EMBL/GenBank/DDBJ whole genome shotgun (WGS) entry which is preliminary data.</text>
</comment>
<dbReference type="InterPro" id="IPR001173">
    <property type="entry name" value="Glyco_trans_2-like"/>
</dbReference>
<organism evidence="2 3">
    <name type="scientific">Eisenbergiella massiliensis</name>
    <dbReference type="NCBI Taxonomy" id="1720294"/>
    <lineage>
        <taxon>Bacteria</taxon>
        <taxon>Bacillati</taxon>
        <taxon>Bacillota</taxon>
        <taxon>Clostridia</taxon>
        <taxon>Lachnospirales</taxon>
        <taxon>Lachnospiraceae</taxon>
        <taxon>Eisenbergiella</taxon>
    </lineage>
</organism>
<proteinExistence type="predicted"/>